<dbReference type="EMBL" id="JACHEO010000004">
    <property type="protein sequence ID" value="MBB5347388.1"/>
    <property type="molecule type" value="Genomic_DNA"/>
</dbReference>
<dbReference type="SUPFAM" id="SSF51161">
    <property type="entry name" value="Trimeric LpxA-like enzymes"/>
    <property type="match status" value="1"/>
</dbReference>
<sequence>MKQLLSLIERIATRVNVNLEEFGFDVGPFINASANLANMLDYYASYAVTSQHPLRLQFSNSNIAASYFLGKCIVNRSVVYKSDVRGDELKRKGEAIVFGSKELPLVEDEVIIIRDSFLFRTLIHSKSHNLETPEEFFIRNTVAGHFSNIHGATMEGCYIGVFATVDHMSLHSCIIGEFSYVQAEELFHRAIKPGTVWIANDAFSFQYTYPEEVLKRYVAMDEAWKPVGLLIDFVESRKTDFERLFEQVNMDALDTPQSSTVNRFALIKGKTRIGKNVLICQRAYLENAEMGVGSNAQENTYIIDSTLSGYNVTAHGAKIIHSTLGEKIFVAFNCFLNGKTEARIEIGAGCIIMPHTIIDAVEPITIPANRLVWGFIGSQQDLQTNSIALDDLAKQTEVALGNMTFHGDGHAFVEAFRKRFEHILELNGAYYAKGRNRGHAQSDQSASFNMIQPYRTGPNRGIYPTITIEP</sequence>
<gene>
    <name evidence="1" type="ORF">HNQ81_001104</name>
</gene>
<protein>
    <submittedName>
        <fullName evidence="1">Carbonic anhydrase/acetyltransferase-like protein (Isoleucine patch superfamily)</fullName>
    </submittedName>
</protein>
<keyword evidence="2" id="KW-1185">Reference proteome</keyword>
<keyword evidence="1" id="KW-0808">Transferase</keyword>
<dbReference type="GO" id="GO:0016740">
    <property type="term" value="F:transferase activity"/>
    <property type="evidence" value="ECO:0007669"/>
    <property type="project" value="UniProtKB-KW"/>
</dbReference>
<proteinExistence type="predicted"/>
<dbReference type="InterPro" id="IPR040730">
    <property type="entry name" value="Hexapep_loop"/>
</dbReference>
<comment type="caution">
    <text evidence="1">The sequence shown here is derived from an EMBL/GenBank/DDBJ whole genome shotgun (WGS) entry which is preliminary data.</text>
</comment>
<dbReference type="Proteomes" id="UP000539642">
    <property type="component" value="Unassembled WGS sequence"/>
</dbReference>
<accession>A0A840UXI0</accession>
<dbReference type="InterPro" id="IPR011004">
    <property type="entry name" value="Trimer_LpxA-like_sf"/>
</dbReference>
<dbReference type="Pfam" id="PF18776">
    <property type="entry name" value="Hexapep_loop"/>
    <property type="match status" value="1"/>
</dbReference>
<name>A0A840UXI0_9BACT</name>
<evidence type="ECO:0000313" key="1">
    <source>
        <dbReference type="EMBL" id="MBB5347388.1"/>
    </source>
</evidence>
<reference evidence="1 2" key="1">
    <citation type="submission" date="2020-08" db="EMBL/GenBank/DDBJ databases">
        <title>Genomic Encyclopedia of Type Strains, Phase IV (KMG-IV): sequencing the most valuable type-strain genomes for metagenomic binning, comparative biology and taxonomic classification.</title>
        <authorList>
            <person name="Goeker M."/>
        </authorList>
    </citation>
    <scope>NUCLEOTIDE SEQUENCE [LARGE SCALE GENOMIC DNA]</scope>
    <source>
        <strain evidence="1 2">DSM 28570</strain>
    </source>
</reference>
<dbReference type="RefSeq" id="WP_183349126.1">
    <property type="nucleotide sequence ID" value="NZ_JACHEO010000004.1"/>
</dbReference>
<dbReference type="Gene3D" id="2.160.10.10">
    <property type="entry name" value="Hexapeptide repeat proteins"/>
    <property type="match status" value="2"/>
</dbReference>
<organism evidence="1 2">
    <name type="scientific">Desulfoprunum benzoelyticum</name>
    <dbReference type="NCBI Taxonomy" id="1506996"/>
    <lineage>
        <taxon>Bacteria</taxon>
        <taxon>Pseudomonadati</taxon>
        <taxon>Thermodesulfobacteriota</taxon>
        <taxon>Desulfobulbia</taxon>
        <taxon>Desulfobulbales</taxon>
        <taxon>Desulfobulbaceae</taxon>
        <taxon>Desulfoprunum</taxon>
    </lineage>
</organism>
<evidence type="ECO:0000313" key="2">
    <source>
        <dbReference type="Proteomes" id="UP000539642"/>
    </source>
</evidence>
<dbReference type="AlphaFoldDB" id="A0A840UXI0"/>